<accession>A0A562VD71</accession>
<evidence type="ECO:0000259" key="1">
    <source>
        <dbReference type="Pfam" id="PF19575"/>
    </source>
</evidence>
<comment type="caution">
    <text evidence="2">The sequence shown here is derived from an EMBL/GenBank/DDBJ whole genome shotgun (WGS) entry which is preliminary data.</text>
</comment>
<reference evidence="2 3" key="1">
    <citation type="journal article" date="2013" name="Stand. Genomic Sci.">
        <title>Genomic Encyclopedia of Type Strains, Phase I: The one thousand microbial genomes (KMG-I) project.</title>
        <authorList>
            <person name="Kyrpides N.C."/>
            <person name="Woyke T."/>
            <person name="Eisen J.A."/>
            <person name="Garrity G."/>
            <person name="Lilburn T.G."/>
            <person name="Beck B.J."/>
            <person name="Whitman W.B."/>
            <person name="Hugenholtz P."/>
            <person name="Klenk H.P."/>
        </authorList>
    </citation>
    <scope>NUCLEOTIDE SEQUENCE [LARGE SCALE GENOMIC DNA]</scope>
    <source>
        <strain evidence="2 3">DSM 45044</strain>
    </source>
</reference>
<dbReference type="Pfam" id="PF19575">
    <property type="entry name" value="HTH_58"/>
    <property type="match status" value="1"/>
</dbReference>
<dbReference type="RefSeq" id="WP_147135147.1">
    <property type="nucleotide sequence ID" value="NZ_BAABIJ010000001.1"/>
</dbReference>
<dbReference type="EMBL" id="VLLL01000005">
    <property type="protein sequence ID" value="TWJ15824.1"/>
    <property type="molecule type" value="Genomic_DNA"/>
</dbReference>
<dbReference type="AlphaFoldDB" id="A0A562VD71"/>
<gene>
    <name evidence="2" type="ORF">LX16_1538</name>
</gene>
<feature type="domain" description="Helix-turn-helix" evidence="1">
    <location>
        <begin position="11"/>
        <end position="69"/>
    </location>
</feature>
<evidence type="ECO:0000313" key="3">
    <source>
        <dbReference type="Proteomes" id="UP000321617"/>
    </source>
</evidence>
<keyword evidence="3" id="KW-1185">Reference proteome</keyword>
<dbReference type="InterPro" id="IPR045745">
    <property type="entry name" value="HTH_58_Actinobacteria-type"/>
</dbReference>
<sequence>MAYNELSDPDAKGRRITGEERLALVTQLVTGYGEGQSIRALAASVDRSYGFVHRVLCESGVKLRKRGGRRTRAAA</sequence>
<protein>
    <recommendedName>
        <fullName evidence="1">Helix-turn-helix domain-containing protein</fullName>
    </recommendedName>
</protein>
<dbReference type="OrthoDB" id="3541261at2"/>
<organism evidence="2 3">
    <name type="scientific">Stackebrandtia albiflava</name>
    <dbReference type="NCBI Taxonomy" id="406432"/>
    <lineage>
        <taxon>Bacteria</taxon>
        <taxon>Bacillati</taxon>
        <taxon>Actinomycetota</taxon>
        <taxon>Actinomycetes</taxon>
        <taxon>Glycomycetales</taxon>
        <taxon>Glycomycetaceae</taxon>
        <taxon>Stackebrandtia</taxon>
    </lineage>
</organism>
<name>A0A562VD71_9ACTN</name>
<evidence type="ECO:0000313" key="2">
    <source>
        <dbReference type="EMBL" id="TWJ15824.1"/>
    </source>
</evidence>
<dbReference type="Proteomes" id="UP000321617">
    <property type="component" value="Unassembled WGS sequence"/>
</dbReference>
<proteinExistence type="predicted"/>